<keyword evidence="3 5" id="KW-0371">Homeobox</keyword>
<reference evidence="8" key="1">
    <citation type="submission" date="2021-02" db="EMBL/GenBank/DDBJ databases">
        <authorList>
            <person name="Nowell W R."/>
        </authorList>
    </citation>
    <scope>NUCLEOTIDE SEQUENCE</scope>
</reference>
<feature type="non-terminal residue" evidence="8">
    <location>
        <position position="1"/>
    </location>
</feature>
<dbReference type="CDD" id="cd00086">
    <property type="entry name" value="homeodomain"/>
    <property type="match status" value="1"/>
</dbReference>
<feature type="domain" description="Homeobox" evidence="7">
    <location>
        <begin position="57"/>
        <end position="117"/>
    </location>
</feature>
<evidence type="ECO:0000313" key="8">
    <source>
        <dbReference type="EMBL" id="CAF3861046.1"/>
    </source>
</evidence>
<evidence type="ECO:0000256" key="1">
    <source>
        <dbReference type="ARBA" id="ARBA00004123"/>
    </source>
</evidence>
<protein>
    <recommendedName>
        <fullName evidence="7">Homeobox domain-containing protein</fullName>
    </recommendedName>
</protein>
<dbReference type="Proteomes" id="UP000681967">
    <property type="component" value="Unassembled WGS sequence"/>
</dbReference>
<dbReference type="EMBL" id="CAJOBH010001551">
    <property type="protein sequence ID" value="CAF3861046.1"/>
    <property type="molecule type" value="Genomic_DNA"/>
</dbReference>
<organism evidence="8 9">
    <name type="scientific">Rotaria magnacalcarata</name>
    <dbReference type="NCBI Taxonomy" id="392030"/>
    <lineage>
        <taxon>Eukaryota</taxon>
        <taxon>Metazoa</taxon>
        <taxon>Spiralia</taxon>
        <taxon>Gnathifera</taxon>
        <taxon>Rotifera</taxon>
        <taxon>Eurotatoria</taxon>
        <taxon>Bdelloidea</taxon>
        <taxon>Philodinida</taxon>
        <taxon>Philodinidae</taxon>
        <taxon>Rotaria</taxon>
    </lineage>
</organism>
<dbReference type="PRINTS" id="PR00024">
    <property type="entry name" value="HOMEOBOX"/>
</dbReference>
<evidence type="ECO:0000256" key="5">
    <source>
        <dbReference type="PROSITE-ProRule" id="PRU00108"/>
    </source>
</evidence>
<dbReference type="InterPro" id="IPR050394">
    <property type="entry name" value="Homeobox_NK-like"/>
</dbReference>
<dbReference type="InterPro" id="IPR020479">
    <property type="entry name" value="HD_metazoa"/>
</dbReference>
<proteinExistence type="predicted"/>
<keyword evidence="4 5" id="KW-0539">Nucleus</keyword>
<name>A0A8S2KN66_9BILA</name>
<evidence type="ECO:0000256" key="2">
    <source>
        <dbReference type="ARBA" id="ARBA00023125"/>
    </source>
</evidence>
<dbReference type="PANTHER" id="PTHR24340:SF70">
    <property type="entry name" value="NK7.1, ISOFORM A"/>
    <property type="match status" value="1"/>
</dbReference>
<dbReference type="GO" id="GO:0005634">
    <property type="term" value="C:nucleus"/>
    <property type="evidence" value="ECO:0007669"/>
    <property type="project" value="UniProtKB-SubCell"/>
</dbReference>
<keyword evidence="2 5" id="KW-0238">DNA-binding</keyword>
<dbReference type="GO" id="GO:0000978">
    <property type="term" value="F:RNA polymerase II cis-regulatory region sequence-specific DNA binding"/>
    <property type="evidence" value="ECO:0007669"/>
    <property type="project" value="TreeGrafter"/>
</dbReference>
<dbReference type="GO" id="GO:0030154">
    <property type="term" value="P:cell differentiation"/>
    <property type="evidence" value="ECO:0007669"/>
    <property type="project" value="TreeGrafter"/>
</dbReference>
<dbReference type="PROSITE" id="PS00027">
    <property type="entry name" value="HOMEOBOX_1"/>
    <property type="match status" value="1"/>
</dbReference>
<dbReference type="InterPro" id="IPR001356">
    <property type="entry name" value="HD"/>
</dbReference>
<evidence type="ECO:0000256" key="3">
    <source>
        <dbReference type="ARBA" id="ARBA00023155"/>
    </source>
</evidence>
<accession>A0A8S2KN66</accession>
<comment type="subcellular location">
    <subcellularLocation>
        <location evidence="1 5 6">Nucleus</location>
    </subcellularLocation>
</comment>
<sequence length="268" mass="30335">MPISTSDFYQHYFSSINLLPTVVRKTNRISSFFIHDILGDSLKPYQEDLHLLKIQKKKKKKARTTFTGKQIFELEKKFEDKKYLSSIERAEMASLLTVTETQVKIWFQNRRTKWKKTENVSNIEAAKHKLGIRKMSSSSSDDNQIKVFQASIGDNASSMSSSMDSHQSDEQMCATSKLSSLPLIYFNNFTHLLKPSSSSTLNSPSCSVSPSTSLNYETNIHCSSSYSTSINNNNNHMDNFNGNENIQMIQSSERRVASCPGPTWGTVV</sequence>
<dbReference type="GO" id="GO:0000981">
    <property type="term" value="F:DNA-binding transcription factor activity, RNA polymerase II-specific"/>
    <property type="evidence" value="ECO:0007669"/>
    <property type="project" value="InterPro"/>
</dbReference>
<dbReference type="Gene3D" id="1.10.10.60">
    <property type="entry name" value="Homeodomain-like"/>
    <property type="match status" value="1"/>
</dbReference>
<gene>
    <name evidence="8" type="ORF">BYL167_LOCUS6387</name>
</gene>
<evidence type="ECO:0000256" key="6">
    <source>
        <dbReference type="RuleBase" id="RU000682"/>
    </source>
</evidence>
<comment type="caution">
    <text evidence="8">The sequence shown here is derived from an EMBL/GenBank/DDBJ whole genome shotgun (WGS) entry which is preliminary data.</text>
</comment>
<dbReference type="PROSITE" id="PS50071">
    <property type="entry name" value="HOMEOBOX_2"/>
    <property type="match status" value="1"/>
</dbReference>
<dbReference type="InterPro" id="IPR009057">
    <property type="entry name" value="Homeodomain-like_sf"/>
</dbReference>
<feature type="DNA-binding region" description="Homeobox" evidence="5">
    <location>
        <begin position="59"/>
        <end position="118"/>
    </location>
</feature>
<evidence type="ECO:0000256" key="4">
    <source>
        <dbReference type="ARBA" id="ARBA00023242"/>
    </source>
</evidence>
<evidence type="ECO:0000313" key="9">
    <source>
        <dbReference type="Proteomes" id="UP000681967"/>
    </source>
</evidence>
<dbReference type="PANTHER" id="PTHR24340">
    <property type="entry name" value="HOMEOBOX PROTEIN NKX"/>
    <property type="match status" value="1"/>
</dbReference>
<dbReference type="SUPFAM" id="SSF46689">
    <property type="entry name" value="Homeodomain-like"/>
    <property type="match status" value="1"/>
</dbReference>
<dbReference type="InterPro" id="IPR017970">
    <property type="entry name" value="Homeobox_CS"/>
</dbReference>
<dbReference type="Pfam" id="PF00046">
    <property type="entry name" value="Homeodomain"/>
    <property type="match status" value="1"/>
</dbReference>
<dbReference type="SMART" id="SM00389">
    <property type="entry name" value="HOX"/>
    <property type="match status" value="1"/>
</dbReference>
<dbReference type="AlphaFoldDB" id="A0A8S2KN66"/>
<evidence type="ECO:0000259" key="7">
    <source>
        <dbReference type="PROSITE" id="PS50071"/>
    </source>
</evidence>